<name>A0AAJ0GDB8_9PEZI</name>
<dbReference type="InterPro" id="IPR009072">
    <property type="entry name" value="Histone-fold"/>
</dbReference>
<comment type="caution">
    <text evidence="8">The sequence shown here is derived from an EMBL/GenBank/DDBJ whole genome shotgun (WGS) entry which is preliminary data.</text>
</comment>
<feature type="compositionally biased region" description="Basic residues" evidence="7">
    <location>
        <begin position="142"/>
        <end position="152"/>
    </location>
</feature>
<dbReference type="InterPro" id="IPR003195">
    <property type="entry name" value="TFIID_TAF13"/>
</dbReference>
<evidence type="ECO:0000256" key="5">
    <source>
        <dbReference type="ARBA" id="ARBA00038392"/>
    </source>
</evidence>
<sequence>MAEPRARPRARGSVFQPSDLTDLLYAFGDPHRTPTTPSPLPGTITILDEILTDFIIETCHYAALSASYSRRQKIKVDDFKFVLRRDERLLGRVLEQLWREKRIKEERKIVDFESVEQGGGGLGVLEGVATQGGVGEGEMRSKKGRGRGKRKRREGEEGGERLAKRVAT</sequence>
<accession>A0AAJ0GDB8</accession>
<gene>
    <name evidence="8" type="ORF">LTR09_003840</name>
</gene>
<feature type="region of interest" description="Disordered" evidence="7">
    <location>
        <begin position="123"/>
        <end position="168"/>
    </location>
</feature>
<evidence type="ECO:0000313" key="9">
    <source>
        <dbReference type="Proteomes" id="UP001271007"/>
    </source>
</evidence>
<keyword evidence="2" id="KW-0805">Transcription regulation</keyword>
<keyword evidence="9" id="KW-1185">Reference proteome</keyword>
<dbReference type="Pfam" id="PF02269">
    <property type="entry name" value="TFIID-18kDa"/>
    <property type="match status" value="1"/>
</dbReference>
<comment type="similarity">
    <text evidence="5">Belongs to the TAF13 family.</text>
</comment>
<evidence type="ECO:0000256" key="6">
    <source>
        <dbReference type="ARBA" id="ARBA00040136"/>
    </source>
</evidence>
<feature type="compositionally biased region" description="Basic and acidic residues" evidence="7">
    <location>
        <begin position="153"/>
        <end position="168"/>
    </location>
</feature>
<dbReference type="Gene3D" id="1.10.20.10">
    <property type="entry name" value="Histone, subunit A"/>
    <property type="match status" value="1"/>
</dbReference>
<evidence type="ECO:0000313" key="8">
    <source>
        <dbReference type="EMBL" id="KAK3055287.1"/>
    </source>
</evidence>
<evidence type="ECO:0000256" key="1">
    <source>
        <dbReference type="ARBA" id="ARBA00004123"/>
    </source>
</evidence>
<dbReference type="GO" id="GO:0005669">
    <property type="term" value="C:transcription factor TFIID complex"/>
    <property type="evidence" value="ECO:0007669"/>
    <property type="project" value="TreeGrafter"/>
</dbReference>
<dbReference type="PANTHER" id="PTHR11380:SF5">
    <property type="entry name" value="TRANSCRIPTION INITIATION FACTOR TFIID SUBUNIT 13"/>
    <property type="match status" value="1"/>
</dbReference>
<comment type="subcellular location">
    <subcellularLocation>
        <location evidence="1">Nucleus</location>
    </subcellularLocation>
</comment>
<proteinExistence type="inferred from homology"/>
<protein>
    <recommendedName>
        <fullName evidence="6">Transcription initiation factor TFIID subunit 13</fullName>
    </recommendedName>
</protein>
<keyword evidence="3" id="KW-0804">Transcription</keyword>
<dbReference type="PANTHER" id="PTHR11380">
    <property type="entry name" value="TRANSCRIPTION INITIATION FACTOR TFIID/SUPT3-RELATED"/>
    <property type="match status" value="1"/>
</dbReference>
<keyword evidence="4" id="KW-0539">Nucleus</keyword>
<organism evidence="8 9">
    <name type="scientific">Extremus antarcticus</name>
    <dbReference type="NCBI Taxonomy" id="702011"/>
    <lineage>
        <taxon>Eukaryota</taxon>
        <taxon>Fungi</taxon>
        <taxon>Dikarya</taxon>
        <taxon>Ascomycota</taxon>
        <taxon>Pezizomycotina</taxon>
        <taxon>Dothideomycetes</taxon>
        <taxon>Dothideomycetidae</taxon>
        <taxon>Mycosphaerellales</taxon>
        <taxon>Extremaceae</taxon>
        <taxon>Extremus</taxon>
    </lineage>
</organism>
<dbReference type="EMBL" id="JAWDJX010000009">
    <property type="protein sequence ID" value="KAK3055287.1"/>
    <property type="molecule type" value="Genomic_DNA"/>
</dbReference>
<dbReference type="AlphaFoldDB" id="A0AAJ0GDB8"/>
<evidence type="ECO:0000256" key="7">
    <source>
        <dbReference type="SAM" id="MobiDB-lite"/>
    </source>
</evidence>
<evidence type="ECO:0000256" key="3">
    <source>
        <dbReference type="ARBA" id="ARBA00023163"/>
    </source>
</evidence>
<dbReference type="SUPFAM" id="SSF47113">
    <property type="entry name" value="Histone-fold"/>
    <property type="match status" value="1"/>
</dbReference>
<dbReference type="Proteomes" id="UP001271007">
    <property type="component" value="Unassembled WGS sequence"/>
</dbReference>
<dbReference type="GO" id="GO:0051123">
    <property type="term" value="P:RNA polymerase II preinitiation complex assembly"/>
    <property type="evidence" value="ECO:0007669"/>
    <property type="project" value="TreeGrafter"/>
</dbReference>
<feature type="compositionally biased region" description="Gly residues" evidence="7">
    <location>
        <begin position="123"/>
        <end position="136"/>
    </location>
</feature>
<dbReference type="GO" id="GO:0046982">
    <property type="term" value="F:protein heterodimerization activity"/>
    <property type="evidence" value="ECO:0007669"/>
    <property type="project" value="InterPro"/>
</dbReference>
<evidence type="ECO:0000256" key="4">
    <source>
        <dbReference type="ARBA" id="ARBA00023242"/>
    </source>
</evidence>
<reference evidence="8" key="1">
    <citation type="submission" date="2023-04" db="EMBL/GenBank/DDBJ databases">
        <title>Black Yeasts Isolated from many extreme environments.</title>
        <authorList>
            <person name="Coleine C."/>
            <person name="Stajich J.E."/>
            <person name="Selbmann L."/>
        </authorList>
    </citation>
    <scope>NUCLEOTIDE SEQUENCE</scope>
    <source>
        <strain evidence="8">CCFEE 5312</strain>
    </source>
</reference>
<evidence type="ECO:0000256" key="2">
    <source>
        <dbReference type="ARBA" id="ARBA00023015"/>
    </source>
</evidence>